<keyword evidence="1" id="KW-0812">Transmembrane</keyword>
<feature type="transmembrane region" description="Helical" evidence="1">
    <location>
        <begin position="17"/>
        <end position="38"/>
    </location>
</feature>
<dbReference type="Proteomes" id="UP000207598">
    <property type="component" value="Unassembled WGS sequence"/>
</dbReference>
<proteinExistence type="predicted"/>
<accession>A0A238L9C7</accession>
<evidence type="ECO:0000313" key="3">
    <source>
        <dbReference type="Proteomes" id="UP000207598"/>
    </source>
</evidence>
<dbReference type="EMBL" id="FXYF01000036">
    <property type="protein sequence ID" value="SMX50916.1"/>
    <property type="molecule type" value="Genomic_DNA"/>
</dbReference>
<sequence>MASDTLTACGPPLLSLWAVYVAGCLAGLGWGLTVTMSVRRAAPDR</sequence>
<keyword evidence="1" id="KW-1133">Transmembrane helix</keyword>
<reference evidence="2 3" key="1">
    <citation type="submission" date="2017-05" db="EMBL/GenBank/DDBJ databases">
        <authorList>
            <person name="Song R."/>
            <person name="Chenine A.L."/>
            <person name="Ruprecht R.M."/>
        </authorList>
    </citation>
    <scope>NUCLEOTIDE SEQUENCE [LARGE SCALE GENOMIC DNA]</scope>
    <source>
        <strain evidence="2 3">CECT 8898</strain>
    </source>
</reference>
<dbReference type="AlphaFoldDB" id="A0A238L9C7"/>
<protein>
    <submittedName>
        <fullName evidence="2">Uncharacterized protein</fullName>
    </submittedName>
</protein>
<organism evidence="2 3">
    <name type="scientific">Maliponia aquimaris</name>
    <dbReference type="NCBI Taxonomy" id="1673631"/>
    <lineage>
        <taxon>Bacteria</taxon>
        <taxon>Pseudomonadati</taxon>
        <taxon>Pseudomonadota</taxon>
        <taxon>Alphaproteobacteria</taxon>
        <taxon>Rhodobacterales</taxon>
        <taxon>Paracoccaceae</taxon>
        <taxon>Maliponia</taxon>
    </lineage>
</organism>
<keyword evidence="1" id="KW-0472">Membrane</keyword>
<evidence type="ECO:0000313" key="2">
    <source>
        <dbReference type="EMBL" id="SMX50916.1"/>
    </source>
</evidence>
<name>A0A238L9C7_9RHOB</name>
<keyword evidence="3" id="KW-1185">Reference proteome</keyword>
<gene>
    <name evidence="2" type="ORF">MAA8898_05123</name>
</gene>
<evidence type="ECO:0000256" key="1">
    <source>
        <dbReference type="SAM" id="Phobius"/>
    </source>
</evidence>